<dbReference type="Pfam" id="PF22860">
    <property type="entry name" value="DUF7017"/>
    <property type="match status" value="1"/>
</dbReference>
<organism evidence="2">
    <name type="scientific">Cyanobacterium aponinum AL20115</name>
    <dbReference type="NCBI Taxonomy" id="3090662"/>
    <lineage>
        <taxon>Bacteria</taxon>
        <taxon>Bacillati</taxon>
        <taxon>Cyanobacteriota</taxon>
        <taxon>Cyanophyceae</taxon>
        <taxon>Oscillatoriophycideae</taxon>
        <taxon>Chroococcales</taxon>
        <taxon>Geminocystaceae</taxon>
        <taxon>Cyanobacterium</taxon>
    </lineage>
</organism>
<dbReference type="Gene3D" id="1.25.40.10">
    <property type="entry name" value="Tetratricopeptide repeat domain"/>
    <property type="match status" value="1"/>
</dbReference>
<dbReference type="InterPro" id="IPR019734">
    <property type="entry name" value="TPR_rpt"/>
</dbReference>
<dbReference type="AlphaFoldDB" id="A0AAF0ZCY8"/>
<accession>A0AAF0ZCY8</accession>
<evidence type="ECO:0000313" key="2">
    <source>
        <dbReference type="EMBL" id="WPF89370.1"/>
    </source>
</evidence>
<sequence length="419" mass="49633">MSQELIEKANILLQQNNFPEAGKIFRQLWEEDNNAYCASRYLHCLRKAGYTSHGLSQGKKASSQFPNNIYIQRELVWIYYDIIKTSTQENNLQDALNNFEQMLTLNPDSLPLELAIFLIIDLAQEKNQWQIIMDICSQVNPSQISNESKIINGNKVKSKRERYYFKYIKSLIELNHWNQVKNIAYNAISNFPKEINFKRWYALALSNNGDIEQGISELEKIILNDRQEWYLFQDISELYWQKNQEETALRYACKACLATKEHNLKVTLYQNIAKMCLEVNRLELAVKHIQLSKLVRQQEGWKIKPELEKLENEIKQKCQENNIELTEYSFDELAKNCLQIWRKESYRGLERHQGIIESIPPDKSFGWIRAYNGDRIFFMQKQLPPFLRKENLKVSFILEDSWDHKKNQLSSKAVDIRKE</sequence>
<proteinExistence type="predicted"/>
<dbReference type="InterPro" id="IPR011990">
    <property type="entry name" value="TPR-like_helical_dom_sf"/>
</dbReference>
<dbReference type="PROSITE" id="PS50005">
    <property type="entry name" value="TPR"/>
    <property type="match status" value="1"/>
</dbReference>
<reference evidence="2" key="1">
    <citation type="submission" date="2023-11" db="EMBL/GenBank/DDBJ databases">
        <title>Genome sequence of Cyanobacterium aponinum BCRC AL20115.</title>
        <authorList>
            <person name="Chang H.-Y."/>
            <person name="Lin K.-M."/>
            <person name="Hsueh H.-T."/>
            <person name="Chu H.-A."/>
            <person name="Kuo C.-H."/>
        </authorList>
    </citation>
    <scope>NUCLEOTIDE SEQUENCE</scope>
    <source>
        <strain evidence="2">AL20115</strain>
    </source>
</reference>
<protein>
    <submittedName>
        <fullName evidence="2">Uncharacterized protein</fullName>
    </submittedName>
</protein>
<name>A0AAF0ZCY8_9CHRO</name>
<keyword evidence="1" id="KW-0802">TPR repeat</keyword>
<dbReference type="RefSeq" id="WP_320001870.1">
    <property type="nucleotide sequence ID" value="NZ_CP138348.1"/>
</dbReference>
<dbReference type="InterPro" id="IPR054283">
    <property type="entry name" value="DUF7017"/>
</dbReference>
<feature type="repeat" description="TPR" evidence="1">
    <location>
        <begin position="76"/>
        <end position="109"/>
    </location>
</feature>
<dbReference type="SUPFAM" id="SSF48452">
    <property type="entry name" value="TPR-like"/>
    <property type="match status" value="2"/>
</dbReference>
<evidence type="ECO:0000256" key="1">
    <source>
        <dbReference type="PROSITE-ProRule" id="PRU00339"/>
    </source>
</evidence>
<gene>
    <name evidence="2" type="ORF">SAY89_03575</name>
</gene>
<dbReference type="EMBL" id="CP138348">
    <property type="protein sequence ID" value="WPF89370.1"/>
    <property type="molecule type" value="Genomic_DNA"/>
</dbReference>